<dbReference type="RefSeq" id="WP_366089911.1">
    <property type="nucleotide sequence ID" value="NZ_JBFASG010000035.1"/>
</dbReference>
<keyword evidence="2" id="KW-0378">Hydrolase</keyword>
<name>A0ABV3J1E5_9ACTN</name>
<comment type="caution">
    <text evidence="2">The sequence shown here is derived from an EMBL/GenBank/DDBJ whole genome shotgun (WGS) entry which is preliminary data.</text>
</comment>
<gene>
    <name evidence="2" type="ORF">AB0L03_27470</name>
</gene>
<evidence type="ECO:0000313" key="3">
    <source>
        <dbReference type="Proteomes" id="UP001552479"/>
    </source>
</evidence>
<evidence type="ECO:0000259" key="1">
    <source>
        <dbReference type="Pfam" id="PF00561"/>
    </source>
</evidence>
<dbReference type="InterPro" id="IPR000073">
    <property type="entry name" value="AB_hydrolase_1"/>
</dbReference>
<dbReference type="Proteomes" id="UP001552479">
    <property type="component" value="Unassembled WGS sequence"/>
</dbReference>
<organism evidence="2 3">
    <name type="scientific">Streptomyces roseoverticillatus</name>
    <dbReference type="NCBI Taxonomy" id="66429"/>
    <lineage>
        <taxon>Bacteria</taxon>
        <taxon>Bacillati</taxon>
        <taxon>Actinomycetota</taxon>
        <taxon>Actinomycetes</taxon>
        <taxon>Kitasatosporales</taxon>
        <taxon>Streptomycetaceae</taxon>
        <taxon>Streptomyces</taxon>
    </lineage>
</organism>
<dbReference type="PANTHER" id="PTHR43433:SF5">
    <property type="entry name" value="AB HYDROLASE-1 DOMAIN-CONTAINING PROTEIN"/>
    <property type="match status" value="1"/>
</dbReference>
<dbReference type="InterPro" id="IPR050471">
    <property type="entry name" value="AB_hydrolase"/>
</dbReference>
<dbReference type="Gene3D" id="3.40.50.1820">
    <property type="entry name" value="alpha/beta hydrolase"/>
    <property type="match status" value="1"/>
</dbReference>
<dbReference type="SUPFAM" id="SSF53474">
    <property type="entry name" value="alpha/beta-Hydrolases"/>
    <property type="match status" value="1"/>
</dbReference>
<protein>
    <submittedName>
        <fullName evidence="2">Alpha/beta fold hydrolase</fullName>
    </submittedName>
</protein>
<dbReference type="Pfam" id="PF00561">
    <property type="entry name" value="Abhydrolase_1"/>
    <property type="match status" value="1"/>
</dbReference>
<reference evidence="2 3" key="1">
    <citation type="submission" date="2024-06" db="EMBL/GenBank/DDBJ databases">
        <title>The Natural Products Discovery Center: Release of the First 8490 Sequenced Strains for Exploring Actinobacteria Biosynthetic Diversity.</title>
        <authorList>
            <person name="Kalkreuter E."/>
            <person name="Kautsar S.A."/>
            <person name="Yang D."/>
            <person name="Bader C.D."/>
            <person name="Teijaro C.N."/>
            <person name="Fluegel L."/>
            <person name="Davis C.M."/>
            <person name="Simpson J.R."/>
            <person name="Lauterbach L."/>
            <person name="Steele A.D."/>
            <person name="Gui C."/>
            <person name="Meng S."/>
            <person name="Li G."/>
            <person name="Viehrig K."/>
            <person name="Ye F."/>
            <person name="Su P."/>
            <person name="Kiefer A.F."/>
            <person name="Nichols A."/>
            <person name="Cepeda A.J."/>
            <person name="Yan W."/>
            <person name="Fan B."/>
            <person name="Jiang Y."/>
            <person name="Adhikari A."/>
            <person name="Zheng C.-J."/>
            <person name="Schuster L."/>
            <person name="Cowan T.M."/>
            <person name="Smanski M.J."/>
            <person name="Chevrette M.G."/>
            <person name="De Carvalho L.P.S."/>
            <person name="Shen B."/>
        </authorList>
    </citation>
    <scope>NUCLEOTIDE SEQUENCE [LARGE SCALE GENOMIC DNA]</scope>
    <source>
        <strain evidence="2 3">NPDC053791</strain>
    </source>
</reference>
<dbReference type="PANTHER" id="PTHR43433">
    <property type="entry name" value="HYDROLASE, ALPHA/BETA FOLD FAMILY PROTEIN"/>
    <property type="match status" value="1"/>
</dbReference>
<evidence type="ECO:0000313" key="2">
    <source>
        <dbReference type="EMBL" id="MEV4926525.1"/>
    </source>
</evidence>
<sequence>MSAISKMPETAVAGRMVEANGVELWTEEFGDPAHPPVLLIAGSMAQGLLWPDEFVGRIAAAGHRVVRYDHRDVGRSTARDFEEHPYTWADLKDDALGLMDALGLAPAHLVGHSAGGLIAQWIAADHPGRVASLTVVGSSPLGAREGQVLVRALMGEPQPEGALPEPEPEFLDFLRNAAAGPPPATRAEAVDFQVEMARVLGGREGAADFDEDAQRRLEERLHDRMRDPRTAANHRLAGMAGPEAEPVGALARVTAPTLVVEGTSEPVKPGHGRLIAQEIAGARLLMVPGMGHNLTPNAAGEVAEALVAHLAAAQGAM</sequence>
<dbReference type="EMBL" id="JBFASG010000035">
    <property type="protein sequence ID" value="MEV4926525.1"/>
    <property type="molecule type" value="Genomic_DNA"/>
</dbReference>
<accession>A0ABV3J1E5</accession>
<dbReference type="InterPro" id="IPR029058">
    <property type="entry name" value="AB_hydrolase_fold"/>
</dbReference>
<proteinExistence type="predicted"/>
<keyword evidence="3" id="KW-1185">Reference proteome</keyword>
<dbReference type="GO" id="GO:0016787">
    <property type="term" value="F:hydrolase activity"/>
    <property type="evidence" value="ECO:0007669"/>
    <property type="project" value="UniProtKB-KW"/>
</dbReference>
<feature type="domain" description="AB hydrolase-1" evidence="1">
    <location>
        <begin position="35"/>
        <end position="294"/>
    </location>
</feature>